<dbReference type="CDD" id="cd01983">
    <property type="entry name" value="SIMIBI"/>
    <property type="match status" value="1"/>
</dbReference>
<organism evidence="1 2">
    <name type="scientific">Ignisphaera cupida</name>
    <dbReference type="NCBI Taxonomy" id="3050454"/>
    <lineage>
        <taxon>Archaea</taxon>
        <taxon>Thermoproteota</taxon>
        <taxon>Thermoprotei</taxon>
        <taxon>Desulfurococcales</taxon>
        <taxon>Desulfurococcaceae</taxon>
        <taxon>Ignisphaera</taxon>
    </lineage>
</organism>
<protein>
    <submittedName>
        <fullName evidence="1">Cyclic 2,3-diphosphoglycerate synthase</fullName>
    </submittedName>
</protein>
<dbReference type="PANTHER" id="PTHR42869:SF1">
    <property type="entry name" value="SLL0572 PROTEIN"/>
    <property type="match status" value="1"/>
</dbReference>
<name>A0ABD4ZAV6_9CREN</name>
<accession>A0ABD4ZAV6</accession>
<dbReference type="AlphaFoldDB" id="A0ABD4ZAV6"/>
<dbReference type="EMBL" id="JASNVW010000005">
    <property type="protein sequence ID" value="MDK6029228.1"/>
    <property type="molecule type" value="Genomic_DNA"/>
</dbReference>
<comment type="caution">
    <text evidence="1">The sequence shown here is derived from an EMBL/GenBank/DDBJ whole genome shotgun (WGS) entry which is preliminary data.</text>
</comment>
<gene>
    <name evidence="1" type="ORF">QPL79_07610</name>
</gene>
<dbReference type="SUPFAM" id="SSF52540">
    <property type="entry name" value="P-loop containing nucleoside triphosphate hydrolases"/>
    <property type="match status" value="1"/>
</dbReference>
<evidence type="ECO:0000313" key="1">
    <source>
        <dbReference type="EMBL" id="MDK6029228.1"/>
    </source>
</evidence>
<evidence type="ECO:0000313" key="2">
    <source>
        <dbReference type="Proteomes" id="UP001529235"/>
    </source>
</evidence>
<dbReference type="Proteomes" id="UP001529235">
    <property type="component" value="Unassembled WGS sequence"/>
</dbReference>
<dbReference type="InterPro" id="IPR027417">
    <property type="entry name" value="P-loop_NTPase"/>
</dbReference>
<proteinExistence type="predicted"/>
<keyword evidence="2" id="KW-1185">Reference proteome</keyword>
<reference evidence="1 2" key="1">
    <citation type="submission" date="2023-05" db="EMBL/GenBank/DDBJ databases">
        <title>A new hyperthermophilic archaea 'Ignisphaera cupida' sp. nov. and description of the family 'Ignisphaeraceae' fam. nov.</title>
        <authorList>
            <person name="Podosokorskaya O.A."/>
            <person name="Elcheninov A.G."/>
            <person name="Klukina A."/>
            <person name="Merkel A.Y."/>
        </authorList>
    </citation>
    <scope>NUCLEOTIDE SEQUENCE [LARGE SCALE GENOMIC DNA]</scope>
    <source>
        <strain evidence="1 2">4213-co</strain>
    </source>
</reference>
<dbReference type="InterPro" id="IPR053199">
    <property type="entry name" value="cDPG_synthetase-like"/>
</dbReference>
<dbReference type="PANTHER" id="PTHR42869">
    <property type="entry name" value="SLL0572 PROTEIN"/>
    <property type="match status" value="1"/>
</dbReference>
<dbReference type="Gene3D" id="3.40.50.720">
    <property type="entry name" value="NAD(P)-binding Rossmann-like Domain"/>
    <property type="match status" value="1"/>
</dbReference>
<sequence length="442" mass="48686">MPRKVVVIGAGGRDFHNFITVLRKDSSVEVVAFLFTQIPGAEIRRVSREVAGDRYPAGIPIYPLEMLPNIVKFYGVDEAILSFSDLTYDELGNVISHVLSTGCSFRILGLKETMLDSTKPVIAVTATKTGAGKSTVSKAIVEELRKRGLRVSVVRHPMIYRDSTPLVQVFKDLNDLNASSLTIEEREEVEPHLKIGAPVLLGVDYTKILVEAEKLGDVILWDGGNNDWPFYRPWYWVAVTDATRPGIEVGAFPGEVNIRLADAIILTKVGEASKENIDRIVKNIRKINSNAHIVKADFVVNVDKPDMVSGKKVIVVEDAPTVTHGGAAYGAGYVAAKRFGAEVVDPRKYAVGYLRKVYEQYPGMGPVIPSMGYSLQQLRDLEQTINSIDADAVIIATPTDLEKVIKINKPVVKVFWQLKIVEGPSIEDLVNEFLSRSSPKSI</sequence>